<dbReference type="Proteomes" id="UP000730482">
    <property type="component" value="Unassembled WGS sequence"/>
</dbReference>
<dbReference type="InterPro" id="IPR010982">
    <property type="entry name" value="Lambda_DNA-bd_dom_sf"/>
</dbReference>
<keyword evidence="3" id="KW-1185">Reference proteome</keyword>
<protein>
    <submittedName>
        <fullName evidence="2">ParB N-terminal domain-containing protein</fullName>
    </submittedName>
</protein>
<dbReference type="InterPro" id="IPR036086">
    <property type="entry name" value="ParB/Sulfiredoxin_sf"/>
</dbReference>
<sequence>MAEFIAAAGRARTLTVPTASLVPGDTPRLAGLSKEHIARLAEIDNPLPPILVDHRTMRVIDGTHRLMAACLRGRETIEVEFFEGPSDDAFLYAVQANVTHGYPLSQADRRAAAKRIIGSHPHLSDRAIAQIAGLGAKTVATLRERTEGPGPVIQARIGRDGRVRPLNSAAGRLRAAELIDKQPHASLRELARMAGVSPATVSDVRKRLKAGLEPVPGGQSTVSEVACASPAARQQVTQVAEPAVPAEPAMAVSDAALLLTKLSRDPSLRQHDAGRKLLILLRSCTSGASDLNNLINVVPPHCTPQIMELARQVAQMWLDFAKELQTEVQELQAELG</sequence>
<organism evidence="2 3">
    <name type="scientific">Catenulispora pinistramenti</name>
    <dbReference type="NCBI Taxonomy" id="2705254"/>
    <lineage>
        <taxon>Bacteria</taxon>
        <taxon>Bacillati</taxon>
        <taxon>Actinomycetota</taxon>
        <taxon>Actinomycetes</taxon>
        <taxon>Catenulisporales</taxon>
        <taxon>Catenulisporaceae</taxon>
        <taxon>Catenulispora</taxon>
    </lineage>
</organism>
<dbReference type="EMBL" id="JAAFYZ010000076">
    <property type="protein sequence ID" value="MBS2549579.1"/>
    <property type="molecule type" value="Genomic_DNA"/>
</dbReference>
<gene>
    <name evidence="2" type="ORF">KGQ19_22200</name>
</gene>
<comment type="caution">
    <text evidence="2">The sequence shown here is derived from an EMBL/GenBank/DDBJ whole genome shotgun (WGS) entry which is preliminary data.</text>
</comment>
<evidence type="ECO:0000313" key="2">
    <source>
        <dbReference type="EMBL" id="MBS2549579.1"/>
    </source>
</evidence>
<feature type="domain" description="ParB-like N-terminal" evidence="1">
    <location>
        <begin position="14"/>
        <end position="98"/>
    </location>
</feature>
<dbReference type="InterPro" id="IPR003115">
    <property type="entry name" value="ParB_N"/>
</dbReference>
<dbReference type="RefSeq" id="WP_212011137.1">
    <property type="nucleotide sequence ID" value="NZ_JAAFYZ010000076.1"/>
</dbReference>
<proteinExistence type="predicted"/>
<evidence type="ECO:0000313" key="3">
    <source>
        <dbReference type="Proteomes" id="UP000730482"/>
    </source>
</evidence>
<accession>A0ABS5KU58</accession>
<evidence type="ECO:0000259" key="1">
    <source>
        <dbReference type="SMART" id="SM00470"/>
    </source>
</evidence>
<dbReference type="Gene3D" id="1.10.260.40">
    <property type="entry name" value="lambda repressor-like DNA-binding domains"/>
    <property type="match status" value="1"/>
</dbReference>
<dbReference type="SMART" id="SM00470">
    <property type="entry name" value="ParB"/>
    <property type="match status" value="1"/>
</dbReference>
<reference evidence="2 3" key="1">
    <citation type="submission" date="2020-02" db="EMBL/GenBank/DDBJ databases">
        <title>Acidophilic actinobacteria isolated from forest soil.</title>
        <authorList>
            <person name="Golinska P."/>
        </authorList>
    </citation>
    <scope>NUCLEOTIDE SEQUENCE [LARGE SCALE GENOMIC DNA]</scope>
    <source>
        <strain evidence="2 3">NL8</strain>
    </source>
</reference>
<name>A0ABS5KU58_9ACTN</name>
<dbReference type="SUPFAM" id="SSF110849">
    <property type="entry name" value="ParB/Sulfiredoxin"/>
    <property type="match status" value="1"/>
</dbReference>